<evidence type="ECO:0000256" key="3">
    <source>
        <dbReference type="ARBA" id="ARBA00022729"/>
    </source>
</evidence>
<dbReference type="RefSeq" id="WP_151755764.1">
    <property type="nucleotide sequence ID" value="NZ_BKZW01000001.1"/>
</dbReference>
<sequence length="308" mass="34327">MMFPFRGGGRRYRWLYVFLSGWFCLIFLAGCDVGMAYQRLTPTSLPSHIETPHVLTPQVLTVGSYTNYAPQEFLDPSSQRPVGFDVDLITSIAQRLHLQVHIVSNDFQSLFDGLVARRFDVVISAVSVTPELQRKVNFIPYFRGGKSLLVLQGNPSHIHTLHDLCGFPVAVKDMTFEWHELLSMTEVCQRDGKPAIKVLVVKQYSDAALLLQHKQVVAVYEDASVADYAIKLHPTSFQLAGDMIGPTMEGIMVRKDDGAMLSSVQLALQALTKDGSYHALIQKWGLYSGDVTVPANYNLSPQMKPSHA</sequence>
<dbReference type="PANTHER" id="PTHR35936">
    <property type="entry name" value="MEMBRANE-BOUND LYTIC MUREIN TRANSGLYCOSYLASE F"/>
    <property type="match status" value="1"/>
</dbReference>
<evidence type="ECO:0000256" key="2">
    <source>
        <dbReference type="ARBA" id="ARBA00010333"/>
    </source>
</evidence>
<comment type="caution">
    <text evidence="7">The sequence shown here is derived from an EMBL/GenBank/DDBJ whole genome shotgun (WGS) entry which is preliminary data.</text>
</comment>
<reference evidence="7 8" key="1">
    <citation type="submission" date="2019-10" db="EMBL/GenBank/DDBJ databases">
        <title>Dictyobacter vulcani sp. nov., within the class Ktedonobacteria, isolated from soil of volcanic Mt. Zao.</title>
        <authorList>
            <person name="Zheng Y."/>
            <person name="Wang C.M."/>
            <person name="Sakai Y."/>
            <person name="Abe K."/>
            <person name="Yokota A."/>
            <person name="Yabe S."/>
        </authorList>
    </citation>
    <scope>NUCLEOTIDE SEQUENCE [LARGE SCALE GENOMIC DNA]</scope>
    <source>
        <strain evidence="7 8">W12</strain>
    </source>
</reference>
<accession>A0A5J4KNW8</accession>
<proteinExistence type="inferred from homology"/>
<feature type="domain" description="Solute-binding protein family 3/N-terminal" evidence="6">
    <location>
        <begin position="59"/>
        <end position="288"/>
    </location>
</feature>
<evidence type="ECO:0000256" key="4">
    <source>
        <dbReference type="RuleBase" id="RU003744"/>
    </source>
</evidence>
<keyword evidence="5" id="KW-0472">Membrane</keyword>
<dbReference type="PROSITE" id="PS51257">
    <property type="entry name" value="PROKAR_LIPOPROTEIN"/>
    <property type="match status" value="1"/>
</dbReference>
<evidence type="ECO:0000256" key="1">
    <source>
        <dbReference type="ARBA" id="ARBA00004196"/>
    </source>
</evidence>
<dbReference type="AlphaFoldDB" id="A0A5J4KNW8"/>
<dbReference type="PANTHER" id="PTHR35936:SF17">
    <property type="entry name" value="ARGININE-BINDING EXTRACELLULAR PROTEIN ARTP"/>
    <property type="match status" value="1"/>
</dbReference>
<organism evidence="7 8">
    <name type="scientific">Dictyobacter vulcani</name>
    <dbReference type="NCBI Taxonomy" id="2607529"/>
    <lineage>
        <taxon>Bacteria</taxon>
        <taxon>Bacillati</taxon>
        <taxon>Chloroflexota</taxon>
        <taxon>Ktedonobacteria</taxon>
        <taxon>Ktedonobacterales</taxon>
        <taxon>Dictyobacteraceae</taxon>
        <taxon>Dictyobacter</taxon>
    </lineage>
</organism>
<keyword evidence="8" id="KW-1185">Reference proteome</keyword>
<comment type="similarity">
    <text evidence="2 4">Belongs to the bacterial solute-binding protein 3 family.</text>
</comment>
<keyword evidence="5" id="KW-0812">Transmembrane</keyword>
<dbReference type="CDD" id="cd01004">
    <property type="entry name" value="PBP2_MidA_like"/>
    <property type="match status" value="1"/>
</dbReference>
<dbReference type="PROSITE" id="PS01039">
    <property type="entry name" value="SBP_BACTERIAL_3"/>
    <property type="match status" value="1"/>
</dbReference>
<comment type="subcellular location">
    <subcellularLocation>
        <location evidence="1">Cell envelope</location>
    </subcellularLocation>
</comment>
<keyword evidence="3" id="KW-0732">Signal</keyword>
<gene>
    <name evidence="7" type="ORF">KDW_19610</name>
</gene>
<dbReference type="InterPro" id="IPR018313">
    <property type="entry name" value="SBP_3_CS"/>
</dbReference>
<feature type="transmembrane region" description="Helical" evidence="5">
    <location>
        <begin position="12"/>
        <end position="37"/>
    </location>
</feature>
<dbReference type="Proteomes" id="UP000326912">
    <property type="component" value="Unassembled WGS sequence"/>
</dbReference>
<dbReference type="Pfam" id="PF00497">
    <property type="entry name" value="SBP_bac_3"/>
    <property type="match status" value="1"/>
</dbReference>
<evidence type="ECO:0000259" key="6">
    <source>
        <dbReference type="SMART" id="SM00062"/>
    </source>
</evidence>
<dbReference type="SMART" id="SM00062">
    <property type="entry name" value="PBPb"/>
    <property type="match status" value="1"/>
</dbReference>
<evidence type="ECO:0000313" key="8">
    <source>
        <dbReference type="Proteomes" id="UP000326912"/>
    </source>
</evidence>
<dbReference type="InterPro" id="IPR001638">
    <property type="entry name" value="Solute-binding_3/MltF_N"/>
</dbReference>
<dbReference type="GO" id="GO:0030313">
    <property type="term" value="C:cell envelope"/>
    <property type="evidence" value="ECO:0007669"/>
    <property type="project" value="UniProtKB-SubCell"/>
</dbReference>
<keyword evidence="5" id="KW-1133">Transmembrane helix</keyword>
<name>A0A5J4KNW8_9CHLR</name>
<dbReference type="Gene3D" id="3.40.190.10">
    <property type="entry name" value="Periplasmic binding protein-like II"/>
    <property type="match status" value="2"/>
</dbReference>
<evidence type="ECO:0000256" key="5">
    <source>
        <dbReference type="SAM" id="Phobius"/>
    </source>
</evidence>
<dbReference type="SUPFAM" id="SSF53850">
    <property type="entry name" value="Periplasmic binding protein-like II"/>
    <property type="match status" value="1"/>
</dbReference>
<dbReference type="EMBL" id="BKZW01000001">
    <property type="protein sequence ID" value="GER87799.1"/>
    <property type="molecule type" value="Genomic_DNA"/>
</dbReference>
<protein>
    <recommendedName>
        <fullName evidence="6">Solute-binding protein family 3/N-terminal domain-containing protein</fullName>
    </recommendedName>
</protein>
<evidence type="ECO:0000313" key="7">
    <source>
        <dbReference type="EMBL" id="GER87799.1"/>
    </source>
</evidence>